<keyword evidence="2" id="KW-1185">Reference proteome</keyword>
<sequence>MIRSKELPAPMTGKSAFTYFLVRTTNETSSENAIGESVQDIASIPEGPHPRN</sequence>
<reference evidence="1" key="1">
    <citation type="journal article" date="2019" name="bioRxiv">
        <title>The Genome of the Zebra Mussel, Dreissena polymorpha: A Resource for Invasive Species Research.</title>
        <authorList>
            <person name="McCartney M.A."/>
            <person name="Auch B."/>
            <person name="Kono T."/>
            <person name="Mallez S."/>
            <person name="Zhang Y."/>
            <person name="Obille A."/>
            <person name="Becker A."/>
            <person name="Abrahante J.E."/>
            <person name="Garbe J."/>
            <person name="Badalamenti J.P."/>
            <person name="Herman A."/>
            <person name="Mangelson H."/>
            <person name="Liachko I."/>
            <person name="Sullivan S."/>
            <person name="Sone E.D."/>
            <person name="Koren S."/>
            <person name="Silverstein K.A.T."/>
            <person name="Beckman K.B."/>
            <person name="Gohl D.M."/>
        </authorList>
    </citation>
    <scope>NUCLEOTIDE SEQUENCE</scope>
    <source>
        <strain evidence="1">Duluth1</strain>
        <tissue evidence="1">Whole animal</tissue>
    </source>
</reference>
<dbReference type="AlphaFoldDB" id="A0A9D3YRT7"/>
<comment type="caution">
    <text evidence="1">The sequence shown here is derived from an EMBL/GenBank/DDBJ whole genome shotgun (WGS) entry which is preliminary data.</text>
</comment>
<accession>A0A9D3YRT7</accession>
<gene>
    <name evidence="1" type="ORF">DPMN_080008</name>
</gene>
<proteinExistence type="predicted"/>
<evidence type="ECO:0000313" key="1">
    <source>
        <dbReference type="EMBL" id="KAH3704946.1"/>
    </source>
</evidence>
<dbReference type="EMBL" id="JAIWYP010000015">
    <property type="protein sequence ID" value="KAH3704946.1"/>
    <property type="molecule type" value="Genomic_DNA"/>
</dbReference>
<protein>
    <submittedName>
        <fullName evidence="1">Uncharacterized protein</fullName>
    </submittedName>
</protein>
<dbReference type="Proteomes" id="UP000828390">
    <property type="component" value="Unassembled WGS sequence"/>
</dbReference>
<name>A0A9D3YRT7_DREPO</name>
<evidence type="ECO:0000313" key="2">
    <source>
        <dbReference type="Proteomes" id="UP000828390"/>
    </source>
</evidence>
<organism evidence="1 2">
    <name type="scientific">Dreissena polymorpha</name>
    <name type="common">Zebra mussel</name>
    <name type="synonym">Mytilus polymorpha</name>
    <dbReference type="NCBI Taxonomy" id="45954"/>
    <lineage>
        <taxon>Eukaryota</taxon>
        <taxon>Metazoa</taxon>
        <taxon>Spiralia</taxon>
        <taxon>Lophotrochozoa</taxon>
        <taxon>Mollusca</taxon>
        <taxon>Bivalvia</taxon>
        <taxon>Autobranchia</taxon>
        <taxon>Heteroconchia</taxon>
        <taxon>Euheterodonta</taxon>
        <taxon>Imparidentia</taxon>
        <taxon>Neoheterodontei</taxon>
        <taxon>Myida</taxon>
        <taxon>Dreissenoidea</taxon>
        <taxon>Dreissenidae</taxon>
        <taxon>Dreissena</taxon>
    </lineage>
</organism>
<reference evidence="1" key="2">
    <citation type="submission" date="2020-11" db="EMBL/GenBank/DDBJ databases">
        <authorList>
            <person name="McCartney M.A."/>
            <person name="Auch B."/>
            <person name="Kono T."/>
            <person name="Mallez S."/>
            <person name="Becker A."/>
            <person name="Gohl D.M."/>
            <person name="Silverstein K.A.T."/>
            <person name="Koren S."/>
            <person name="Bechman K.B."/>
            <person name="Herman A."/>
            <person name="Abrahante J.E."/>
            <person name="Garbe J."/>
        </authorList>
    </citation>
    <scope>NUCLEOTIDE SEQUENCE</scope>
    <source>
        <strain evidence="1">Duluth1</strain>
        <tissue evidence="1">Whole animal</tissue>
    </source>
</reference>